<name>A0A4R1PQ15_9GAMM</name>
<feature type="region of interest" description="Disordered" evidence="1">
    <location>
        <begin position="36"/>
        <end position="63"/>
    </location>
</feature>
<evidence type="ECO:0000313" key="2">
    <source>
        <dbReference type="EMBL" id="TCL32529.1"/>
    </source>
</evidence>
<dbReference type="InterPro" id="IPR006522">
    <property type="entry name" value="Phage_virion_morphogenesis"/>
</dbReference>
<dbReference type="Pfam" id="PF05069">
    <property type="entry name" value="Phage_tail_S"/>
    <property type="match status" value="1"/>
</dbReference>
<evidence type="ECO:0000256" key="1">
    <source>
        <dbReference type="SAM" id="MobiDB-lite"/>
    </source>
</evidence>
<dbReference type="Proteomes" id="UP000295169">
    <property type="component" value="Unassembled WGS sequence"/>
</dbReference>
<evidence type="ECO:0000313" key="3">
    <source>
        <dbReference type="Proteomes" id="UP000295169"/>
    </source>
</evidence>
<reference evidence="2 3" key="1">
    <citation type="submission" date="2019-03" db="EMBL/GenBank/DDBJ databases">
        <title>Genomic Encyclopedia of Type Strains, Phase IV (KMG-IV): sequencing the most valuable type-strain genomes for metagenomic binning, comparative biology and taxonomic classification.</title>
        <authorList>
            <person name="Goeker M."/>
        </authorList>
    </citation>
    <scope>NUCLEOTIDE SEQUENCE [LARGE SCALE GENOMIC DNA]</scope>
    <source>
        <strain evidence="2 3">DSM 2286</strain>
    </source>
</reference>
<organism evidence="2 3">
    <name type="scientific">Azotobacter chroococcum</name>
    <dbReference type="NCBI Taxonomy" id="353"/>
    <lineage>
        <taxon>Bacteria</taxon>
        <taxon>Pseudomonadati</taxon>
        <taxon>Pseudomonadota</taxon>
        <taxon>Gammaproteobacteria</taxon>
        <taxon>Pseudomonadales</taxon>
        <taxon>Pseudomonadaceae</taxon>
        <taxon>Azotobacter</taxon>
    </lineage>
</organism>
<dbReference type="AlphaFoldDB" id="A0A4R1PQ15"/>
<feature type="compositionally biased region" description="Polar residues" evidence="1">
    <location>
        <begin position="38"/>
        <end position="50"/>
    </location>
</feature>
<dbReference type="NCBIfam" id="TIGR01635">
    <property type="entry name" value="tail_comp_S"/>
    <property type="match status" value="1"/>
</dbReference>
<comment type="caution">
    <text evidence="2">The sequence shown here is derived from an EMBL/GenBank/DDBJ whole genome shotgun (WGS) entry which is preliminary data.</text>
</comment>
<dbReference type="EMBL" id="SMMU01000007">
    <property type="protein sequence ID" value="TCL32529.1"/>
    <property type="molecule type" value="Genomic_DNA"/>
</dbReference>
<gene>
    <name evidence="2" type="ORF">EV691_10755</name>
</gene>
<sequence>MSDNLRAIEDWAGVLLARLGAGERRTLNQTIARDLRRSQQQRIATQQNPDGSLYAPRKPRKNLRGKVGGVRRKMFAKLGKAKHLKLQSTAGSIAIGFVGRTARLARVHQYGLRDRVERGGPDVQYDRRQLLGLTDADLELIRDRLLEHLAS</sequence>
<accession>A0A4R1PQ15</accession>
<dbReference type="RefSeq" id="WP_131302385.1">
    <property type="nucleotide sequence ID" value="NZ_JBHLST010000116.1"/>
</dbReference>
<protein>
    <submittedName>
        <fullName evidence="2">Phage virion morphogenesis protein</fullName>
    </submittedName>
</protein>
<proteinExistence type="predicted"/>